<dbReference type="AlphaFoldDB" id="A0ABD6CJP6"/>
<dbReference type="InterPro" id="IPR036388">
    <property type="entry name" value="WH-like_DNA-bd_sf"/>
</dbReference>
<protein>
    <submittedName>
        <fullName evidence="3">MBL fold metallo-hydrolase</fullName>
    </submittedName>
</protein>
<name>A0ABD6CJP6_9EURY</name>
<dbReference type="PANTHER" id="PTHR23131">
    <property type="entry name" value="ENDORIBONUCLEASE LACTB2"/>
    <property type="match status" value="1"/>
</dbReference>
<dbReference type="PANTHER" id="PTHR23131:SF4">
    <property type="entry name" value="METALLO-BETA-LACTAMASE SUPERFAMILY POTEIN"/>
    <property type="match status" value="1"/>
</dbReference>
<dbReference type="RefSeq" id="WP_390276625.1">
    <property type="nucleotide sequence ID" value="NZ_JBHUDK010000002.1"/>
</dbReference>
<comment type="caution">
    <text evidence="3">The sequence shown here is derived from an EMBL/GenBank/DDBJ whole genome shotgun (WGS) entry which is preliminary data.</text>
</comment>
<feature type="compositionally biased region" description="Basic and acidic residues" evidence="1">
    <location>
        <begin position="185"/>
        <end position="196"/>
    </location>
</feature>
<dbReference type="SUPFAM" id="SSF56281">
    <property type="entry name" value="Metallo-hydrolase/oxidoreductase"/>
    <property type="match status" value="1"/>
</dbReference>
<keyword evidence="4" id="KW-1185">Reference proteome</keyword>
<dbReference type="InterPro" id="IPR050662">
    <property type="entry name" value="Sec-metab_biosynth-thioest"/>
</dbReference>
<reference evidence="3 4" key="1">
    <citation type="journal article" date="2019" name="Int. J. Syst. Evol. Microbiol.">
        <title>The Global Catalogue of Microorganisms (GCM) 10K type strain sequencing project: providing services to taxonomists for standard genome sequencing and annotation.</title>
        <authorList>
            <consortium name="The Broad Institute Genomics Platform"/>
            <consortium name="The Broad Institute Genome Sequencing Center for Infectious Disease"/>
            <person name="Wu L."/>
            <person name="Ma J."/>
        </authorList>
    </citation>
    <scope>NUCLEOTIDE SEQUENCE [LARGE SCALE GENOMIC DNA]</scope>
    <source>
        <strain evidence="3 4">CGMCC 1.12121</strain>
    </source>
</reference>
<evidence type="ECO:0000256" key="1">
    <source>
        <dbReference type="SAM" id="MobiDB-lite"/>
    </source>
</evidence>
<gene>
    <name evidence="3" type="ORF">ACFSBX_01610</name>
</gene>
<dbReference type="Gene3D" id="3.60.15.10">
    <property type="entry name" value="Ribonuclease Z/Hydroxyacylglutathione hydrolase-like"/>
    <property type="match status" value="1"/>
</dbReference>
<dbReference type="EMBL" id="JBHUDK010000002">
    <property type="protein sequence ID" value="MFD1597658.1"/>
    <property type="molecule type" value="Genomic_DNA"/>
</dbReference>
<evidence type="ECO:0000313" key="4">
    <source>
        <dbReference type="Proteomes" id="UP001597085"/>
    </source>
</evidence>
<dbReference type="Pfam" id="PF00753">
    <property type="entry name" value="Lactamase_B"/>
    <property type="match status" value="1"/>
</dbReference>
<dbReference type="Proteomes" id="UP001597085">
    <property type="component" value="Unassembled WGS sequence"/>
</dbReference>
<feature type="domain" description="Metallo-beta-lactamase" evidence="2">
    <location>
        <begin position="16"/>
        <end position="249"/>
    </location>
</feature>
<dbReference type="SMART" id="SM00849">
    <property type="entry name" value="Lactamase_B"/>
    <property type="match status" value="1"/>
</dbReference>
<accession>A0ABD6CJP6</accession>
<dbReference type="InterPro" id="IPR036866">
    <property type="entry name" value="RibonucZ/Hydroxyglut_hydro"/>
</dbReference>
<organism evidence="3 4">
    <name type="scientific">Halobellus rarus</name>
    <dbReference type="NCBI Taxonomy" id="1126237"/>
    <lineage>
        <taxon>Archaea</taxon>
        <taxon>Methanobacteriati</taxon>
        <taxon>Methanobacteriota</taxon>
        <taxon>Stenosarchaea group</taxon>
        <taxon>Halobacteria</taxon>
        <taxon>Halobacteriales</taxon>
        <taxon>Haloferacaceae</taxon>
        <taxon>Halobellus</taxon>
    </lineage>
</organism>
<proteinExistence type="predicted"/>
<dbReference type="CDD" id="cd07725">
    <property type="entry name" value="TTHA1429-like_MBL-fold"/>
    <property type="match status" value="1"/>
</dbReference>
<feature type="region of interest" description="Disordered" evidence="1">
    <location>
        <begin position="177"/>
        <end position="196"/>
    </location>
</feature>
<evidence type="ECO:0000313" key="3">
    <source>
        <dbReference type="EMBL" id="MFD1597658.1"/>
    </source>
</evidence>
<dbReference type="Gene3D" id="1.10.10.10">
    <property type="entry name" value="Winged helix-like DNA-binding domain superfamily/Winged helix DNA-binding domain"/>
    <property type="match status" value="1"/>
</dbReference>
<evidence type="ECO:0000259" key="2">
    <source>
        <dbReference type="SMART" id="SM00849"/>
    </source>
</evidence>
<sequence length="347" mass="37625">MDVIRIPLGNTVFEGRNNAYLLDGAVTTLVDVGISMPDVRADLLDGLAAADISLDDLDQILLTHWHPDHSGLAGELQERSGATVRAHEADVPLIAGDADATAELRALRERRFDEWGVPDAKRAELEAVQSAFDSVAGNPADVEAFVDGDRVSAGDGELEVCHLPGHAAGHVAFTFETSSAPEGDPAGRRGDVDSTPEPRFEAFVGDVILPEYTPNVGGADLRLARPLEQYVESLDRLIDLDLDYAWPGHRDPIAEPSERARVIRAHHVERTRRVVDALREHGPADAWTVSAHLFGELEDIHILHGPGEAFAHLDHLEHAGAVDRDGSAYRLVESDPDVSALFPNTKY</sequence>
<dbReference type="InterPro" id="IPR001279">
    <property type="entry name" value="Metallo-B-lactamas"/>
</dbReference>